<protein>
    <submittedName>
        <fullName evidence="3">HMCN1</fullName>
    </submittedName>
</protein>
<evidence type="ECO:0000313" key="4">
    <source>
        <dbReference type="Proteomes" id="UP000593567"/>
    </source>
</evidence>
<organism evidence="3 4">
    <name type="scientific">Bugula neritina</name>
    <name type="common">Brown bryozoan</name>
    <name type="synonym">Sertularia neritina</name>
    <dbReference type="NCBI Taxonomy" id="10212"/>
    <lineage>
        <taxon>Eukaryota</taxon>
        <taxon>Metazoa</taxon>
        <taxon>Spiralia</taxon>
        <taxon>Lophotrochozoa</taxon>
        <taxon>Bryozoa</taxon>
        <taxon>Gymnolaemata</taxon>
        <taxon>Cheilostomatida</taxon>
        <taxon>Flustrina</taxon>
        <taxon>Buguloidea</taxon>
        <taxon>Bugulidae</taxon>
        <taxon>Bugula</taxon>
    </lineage>
</organism>
<name>A0A7J7KA65_BUGNE</name>
<dbReference type="SUPFAM" id="SSF82895">
    <property type="entry name" value="TSP-1 type 1 repeat"/>
    <property type="match status" value="2"/>
</dbReference>
<keyword evidence="2" id="KW-1015">Disulfide bond</keyword>
<comment type="caution">
    <text evidence="3">The sequence shown here is derived from an EMBL/GenBank/DDBJ whole genome shotgun (WGS) entry which is preliminary data.</text>
</comment>
<sequence>MASSLPPTNRTTPSPFLLTTPSPFLCAWSSWSSCSRACGGGEQRIYRTCSSRTVYGYGHDVDSCRGGRTTRKRRCNTHCCPVNGNWGQWTHWSNSHGSHHGYRQQSRTRYCNHPAPSCGGRSCYGSGHQTRAVYSPPPTLAPKSWGY</sequence>
<dbReference type="SMART" id="SM00209">
    <property type="entry name" value="TSP1"/>
    <property type="match status" value="2"/>
</dbReference>
<gene>
    <name evidence="3" type="ORF">EB796_006865</name>
</gene>
<proteinExistence type="predicted"/>
<dbReference type="InterPro" id="IPR036383">
    <property type="entry name" value="TSP1_rpt_sf"/>
</dbReference>
<dbReference type="PANTHER" id="PTHR22906">
    <property type="entry name" value="PROPERDIN"/>
    <property type="match status" value="1"/>
</dbReference>
<dbReference type="PROSITE" id="PS50092">
    <property type="entry name" value="TSP1"/>
    <property type="match status" value="2"/>
</dbReference>
<keyword evidence="4" id="KW-1185">Reference proteome</keyword>
<accession>A0A7J7KA65</accession>
<dbReference type="AlphaFoldDB" id="A0A7J7KA65"/>
<dbReference type="InterPro" id="IPR052065">
    <property type="entry name" value="Compl_asym_regulator"/>
</dbReference>
<evidence type="ECO:0000256" key="2">
    <source>
        <dbReference type="ARBA" id="ARBA00023157"/>
    </source>
</evidence>
<dbReference type="InterPro" id="IPR000884">
    <property type="entry name" value="TSP1_rpt"/>
</dbReference>
<evidence type="ECO:0000313" key="3">
    <source>
        <dbReference type="EMBL" id="KAF6034834.1"/>
    </source>
</evidence>
<reference evidence="3" key="1">
    <citation type="submission" date="2020-06" db="EMBL/GenBank/DDBJ databases">
        <title>Draft genome of Bugula neritina, a colonial animal packing powerful symbionts and potential medicines.</title>
        <authorList>
            <person name="Rayko M."/>
        </authorList>
    </citation>
    <scope>NUCLEOTIDE SEQUENCE [LARGE SCALE GENOMIC DNA]</scope>
    <source>
        <strain evidence="3">Kwan_BN1</strain>
    </source>
</reference>
<dbReference type="Proteomes" id="UP000593567">
    <property type="component" value="Unassembled WGS sequence"/>
</dbReference>
<evidence type="ECO:0000256" key="1">
    <source>
        <dbReference type="ARBA" id="ARBA00022737"/>
    </source>
</evidence>
<keyword evidence="1" id="KW-0677">Repeat</keyword>
<dbReference type="EMBL" id="VXIV02000989">
    <property type="protein sequence ID" value="KAF6034834.1"/>
    <property type="molecule type" value="Genomic_DNA"/>
</dbReference>
<dbReference type="Gene3D" id="2.20.100.10">
    <property type="entry name" value="Thrombospondin type-1 (TSP1) repeat"/>
    <property type="match status" value="2"/>
</dbReference>